<dbReference type="STRING" id="216946.STURO_v1c05130"/>
<reference evidence="2 3" key="1">
    <citation type="journal article" date="2015" name="Genome Announc.">
        <title>Complete Genome Sequence of Spiroplasma turonicum Strain Tab4cT, a Parasite of a Horse Fly, Haematopota sp. (Diptera: Tabanidae).</title>
        <authorList>
            <person name="Davis R.E."/>
            <person name="Shao J."/>
            <person name="Zhao Y."/>
            <person name="Gasparich G.E."/>
            <person name="Gaynor B.J."/>
            <person name="Donofrio N."/>
        </authorList>
    </citation>
    <scope>NUCLEOTIDE SEQUENCE [LARGE SCALE GENOMIC DNA]</scope>
    <source>
        <strain evidence="2 3">Tab4c</strain>
    </source>
</reference>
<proteinExistence type="predicted"/>
<dbReference type="OrthoDB" id="389596at2"/>
<feature type="transmembrane region" description="Helical" evidence="1">
    <location>
        <begin position="94"/>
        <end position="112"/>
    </location>
</feature>
<keyword evidence="1" id="KW-1133">Transmembrane helix</keyword>
<keyword evidence="1" id="KW-0812">Transmembrane</keyword>
<gene>
    <name evidence="2" type="ORF">STURON_00515</name>
</gene>
<evidence type="ECO:0000313" key="2">
    <source>
        <dbReference type="EMBL" id="AKU79761.1"/>
    </source>
</evidence>
<dbReference type="KEGG" id="stur:STURON_00515"/>
<name>A0A0K1P634_9MOLU</name>
<dbReference type="EMBL" id="CP012328">
    <property type="protein sequence ID" value="AKU79761.1"/>
    <property type="molecule type" value="Genomic_DNA"/>
</dbReference>
<protein>
    <submittedName>
        <fullName evidence="2">Uncharacterized protein</fullName>
    </submittedName>
</protein>
<evidence type="ECO:0000256" key="1">
    <source>
        <dbReference type="SAM" id="Phobius"/>
    </source>
</evidence>
<organism evidence="2 3">
    <name type="scientific">Spiroplasma turonicum</name>
    <dbReference type="NCBI Taxonomy" id="216946"/>
    <lineage>
        <taxon>Bacteria</taxon>
        <taxon>Bacillati</taxon>
        <taxon>Mycoplasmatota</taxon>
        <taxon>Mollicutes</taxon>
        <taxon>Entomoplasmatales</taxon>
        <taxon>Spiroplasmataceae</taxon>
        <taxon>Spiroplasma</taxon>
    </lineage>
</organism>
<keyword evidence="1" id="KW-0472">Membrane</keyword>
<dbReference type="RefSeq" id="WP_075048353.1">
    <property type="nucleotide sequence ID" value="NZ_CP012328.1"/>
</dbReference>
<evidence type="ECO:0000313" key="3">
    <source>
        <dbReference type="Proteomes" id="UP000067243"/>
    </source>
</evidence>
<accession>A0A0K1P634</accession>
<dbReference type="AlphaFoldDB" id="A0A0K1P634"/>
<sequence length="170" mass="20517">MTNSDFVILIIFITWFLAFVIALILYLINRLKYKKLKTFIDKKTNLINKYKKEFILEKIKINYSLNENENCYYKGLSCKIYNIKIKKMKINKKLISKIDVYITNFSIVVLFSQEYIKYNINNIDSYYLDQKYINGEWLNTVFIKIQNDKFFLIDDALKIYFTINKLLKGE</sequence>
<keyword evidence="3" id="KW-1185">Reference proteome</keyword>
<dbReference type="Proteomes" id="UP000067243">
    <property type="component" value="Chromosome"/>
</dbReference>
<feature type="transmembrane region" description="Helical" evidence="1">
    <location>
        <begin position="6"/>
        <end position="28"/>
    </location>
</feature>
<dbReference type="PATRIC" id="fig|216946.3.peg.517"/>